<name>A0A202BC61_CHRVL</name>
<protein>
    <submittedName>
        <fullName evidence="1">Uncharacterized protein</fullName>
    </submittedName>
</protein>
<proteinExistence type="predicted"/>
<dbReference type="Proteomes" id="UP000196342">
    <property type="component" value="Unassembled WGS sequence"/>
</dbReference>
<accession>A0A202BC61</accession>
<dbReference type="AlphaFoldDB" id="A0A202BC61"/>
<evidence type="ECO:0000313" key="2">
    <source>
        <dbReference type="Proteomes" id="UP000196342"/>
    </source>
</evidence>
<organism evidence="1 2">
    <name type="scientific">Chromobacterium violaceum</name>
    <dbReference type="NCBI Taxonomy" id="536"/>
    <lineage>
        <taxon>Bacteria</taxon>
        <taxon>Pseudomonadati</taxon>
        <taxon>Pseudomonadota</taxon>
        <taxon>Betaproteobacteria</taxon>
        <taxon>Neisseriales</taxon>
        <taxon>Chromobacteriaceae</taxon>
        <taxon>Chromobacterium</taxon>
    </lineage>
</organism>
<sequence>MLKESFAAITAGAVGAEADMEKAMGNSMERLVASLGEVAAAPGGQAAARRMAAALPADRALELQALAAAFGSSSEDMAGRLLGAAIADAWDALDDGQMLRATRACRRLLDDGSA</sequence>
<dbReference type="EMBL" id="NHOO01000005">
    <property type="protein sequence ID" value="OVE49146.1"/>
    <property type="molecule type" value="Genomic_DNA"/>
</dbReference>
<evidence type="ECO:0000313" key="1">
    <source>
        <dbReference type="EMBL" id="OVE49146.1"/>
    </source>
</evidence>
<reference evidence="1 2" key="1">
    <citation type="submission" date="2017-05" db="EMBL/GenBank/DDBJ databases">
        <title>Chromobacterium violaceum GHPS1 isolated from Hydrocarbon polluted soil in French Guiana display an awesome secondary metabolite arsenal and a battery of drug and heavy-metal-resistance and detoxification of xenobiotics proteins.</title>
        <authorList>
            <person name="Belbahri L."/>
        </authorList>
    </citation>
    <scope>NUCLEOTIDE SEQUENCE [LARGE SCALE GENOMIC DNA]</scope>
    <source>
        <strain evidence="1 2">GHPS1</strain>
    </source>
</reference>
<gene>
    <name evidence="1" type="ORF">CBW21_08025</name>
</gene>
<comment type="caution">
    <text evidence="1">The sequence shown here is derived from an EMBL/GenBank/DDBJ whole genome shotgun (WGS) entry which is preliminary data.</text>
</comment>
<keyword evidence="2" id="KW-1185">Reference proteome</keyword>